<accession>A0RTV0</accession>
<proteinExistence type="predicted"/>
<keyword evidence="1" id="KW-1133">Transmembrane helix</keyword>
<feature type="transmembrane region" description="Helical" evidence="1">
    <location>
        <begin position="92"/>
        <end position="110"/>
    </location>
</feature>
<feature type="transmembrane region" description="Helical" evidence="1">
    <location>
        <begin position="122"/>
        <end position="143"/>
    </location>
</feature>
<dbReference type="EnsemblBacteria" id="ABK76767">
    <property type="protein sequence ID" value="ABK76767"/>
    <property type="gene ID" value="CENSYa_0122"/>
</dbReference>
<dbReference type="EMBL" id="DP000238">
    <property type="protein sequence ID" value="ABK76767.1"/>
    <property type="molecule type" value="Genomic_DNA"/>
</dbReference>
<dbReference type="KEGG" id="csy:CENSYa_0122"/>
<protein>
    <submittedName>
        <fullName evidence="2">Uncharacterized protein</fullName>
    </submittedName>
</protein>
<name>A0RTV0_CENSY</name>
<feature type="transmembrane region" description="Helical" evidence="1">
    <location>
        <begin position="209"/>
        <end position="235"/>
    </location>
</feature>
<evidence type="ECO:0000313" key="2">
    <source>
        <dbReference type="EMBL" id="ABK76767.1"/>
    </source>
</evidence>
<dbReference type="AlphaFoldDB" id="A0RTV0"/>
<dbReference type="Proteomes" id="UP000000758">
    <property type="component" value="Chromosome"/>
</dbReference>
<dbReference type="HOGENOM" id="CLU_329193_0_0_2"/>
<evidence type="ECO:0000256" key="1">
    <source>
        <dbReference type="SAM" id="Phobius"/>
    </source>
</evidence>
<keyword evidence="3" id="KW-1185">Reference proteome</keyword>
<evidence type="ECO:0000313" key="3">
    <source>
        <dbReference type="Proteomes" id="UP000000758"/>
    </source>
</evidence>
<organism evidence="2 3">
    <name type="scientific">Cenarchaeum symbiosum (strain A)</name>
    <dbReference type="NCBI Taxonomy" id="414004"/>
    <lineage>
        <taxon>Archaea</taxon>
        <taxon>Nitrososphaerota</taxon>
        <taxon>Candidatus Cenarchaeales</taxon>
        <taxon>Candidatus Cenarchaeaceae</taxon>
        <taxon>Candidatus Cenarchaeum</taxon>
    </lineage>
</organism>
<reference evidence="2 3" key="1">
    <citation type="journal article" date="2006" name="Proc. Natl. Acad. Sci. U.S.A.">
        <title>Genomic analysis of the uncultivated marine crenarchaeote Cenarchaeum symbiosum.</title>
        <authorList>
            <person name="Hallam S.J."/>
            <person name="Konstantinidis K.T."/>
            <person name="Putnam N."/>
            <person name="Schleper C."/>
            <person name="Watanabe Y."/>
            <person name="Sugahara J."/>
            <person name="Preston C."/>
            <person name="de la Torre J."/>
            <person name="Richardson P.M."/>
            <person name="DeLong E.F."/>
        </authorList>
    </citation>
    <scope>NUCLEOTIDE SEQUENCE [LARGE SCALE GENOMIC DNA]</scope>
    <source>
        <strain evidence="3">A</strain>
    </source>
</reference>
<feature type="transmembrane region" description="Helical" evidence="1">
    <location>
        <begin position="164"/>
        <end position="189"/>
    </location>
</feature>
<sequence>MLVRIECRSVLAYHVAMLWSTSIRDLTHNLPLQHRICYISVIGSYSILGLWKRFQECECCTQNDSYRLIRSFFCKNSSDNELPRLFKRGSRIFCLGFFVISLIILSLYPIDGNIANDDVANILMINAEILVTTLAVTLGATLLGIQFRAQSYTMIGMIHQMKNYVLYTFIFIFISLIVLSTMTVVYITYLPGDSMKSTEGEHADPEHKIVVVLPFIFLGTSFSMLYLAGYVYYIINKLQPDQMMAEVVKDMNNALFIENDNFAIDLFKIVNEDLDRENLSKKYHDIKTKFAVWEQIMLRAVELNNILIFKMGLEKMFDIYNRVKDVGDVSINDISKNFKRNEYIGELLFERNMQFKKLFEIYHFITKNADSFEVTKLLKYEKINEFLCDRIEELQSDKKIQLSKLIETYDNVIKSNDIGTEKLTNDDDTKLSIKGYYDILERKEQYSPMVDSLLKNKKSKNILYQQIRKLSINEKIEIIQKLYERFLYKATIQSIQEFNKDLFFEHISEVILGCVQHDRQQCSSEFFQLYINDEEPIPTPQEFLEKTYRNTMIRLWHMMMKNSILDGKTHITRLGMNAFNIKLSIDSQSKNTQWATWYYDNTIASLVEWATDPNIKTGNECLLAYLKYFGRHILPRWDLLEKIKSESGDDTDEKESEKIDEIIVPGKPGVSSVYQLVGSPAVKMWRSIMSHAYVKKNMLIFLAGLNEMLNKLQKENDMEHRMSINALSELMMEILKLDLAIDGKESRSITSSELFYSRQYIEYFLQIFADLSWKWPVKDLQITLLWIKCLKIIIKNRELNSIFYTRSELNKYLKQYQTIKESINFKEHKDRLNGVKDELEIVMDGLRDYKIEEEINNELSESMDSVEKSSHI</sequence>
<gene>
    <name evidence="2" type="ordered locus">CENSYa_0122</name>
</gene>
<keyword evidence="1" id="KW-0812">Transmembrane</keyword>
<keyword evidence="1" id="KW-0472">Membrane</keyword>